<gene>
    <name evidence="1" type="ORF">C5Y93_24685</name>
</gene>
<organism evidence="1 2">
    <name type="scientific">Blastopirellula marina</name>
    <dbReference type="NCBI Taxonomy" id="124"/>
    <lineage>
        <taxon>Bacteria</taxon>
        <taxon>Pseudomonadati</taxon>
        <taxon>Planctomycetota</taxon>
        <taxon>Planctomycetia</taxon>
        <taxon>Pirellulales</taxon>
        <taxon>Pirellulaceae</taxon>
        <taxon>Blastopirellula</taxon>
    </lineage>
</organism>
<protein>
    <submittedName>
        <fullName evidence="1">Uncharacterized protein</fullName>
    </submittedName>
</protein>
<sequence length="172" mass="19046">MISLFWAAELPEDIGSLVEMMNNSGKRMNKRNVVTFSADFSDDSQWGEQGIEIVPGGQAITQAIKSQLQQQGISCSDIAQHDTYGWAFNAELDKSRIQVLLAAAEGGWLVQLVPRQSVIGLLLGRPEAAGLETVRRNLHDTLAEDKRFFDIKWHTKADYDSCNESAASDSPY</sequence>
<proteinExistence type="predicted"/>
<dbReference type="RefSeq" id="WP_105338136.1">
    <property type="nucleotide sequence ID" value="NZ_PUHZ01000024.1"/>
</dbReference>
<reference evidence="1 2" key="1">
    <citation type="submission" date="2018-02" db="EMBL/GenBank/DDBJ databases">
        <title>Comparative genomes isolates from brazilian mangrove.</title>
        <authorList>
            <person name="Araujo J.E."/>
            <person name="Taketani R.G."/>
            <person name="Silva M.C.P."/>
            <person name="Loureco M.V."/>
            <person name="Andreote F.D."/>
        </authorList>
    </citation>
    <scope>NUCLEOTIDE SEQUENCE [LARGE SCALE GENOMIC DNA]</scope>
    <source>
        <strain evidence="1 2">Nap-Phe MGV</strain>
    </source>
</reference>
<dbReference type="Proteomes" id="UP000237819">
    <property type="component" value="Unassembled WGS sequence"/>
</dbReference>
<dbReference type="AlphaFoldDB" id="A0A2S8GFV2"/>
<name>A0A2S8GFV2_9BACT</name>
<evidence type="ECO:0000313" key="2">
    <source>
        <dbReference type="Proteomes" id="UP000237819"/>
    </source>
</evidence>
<dbReference type="EMBL" id="PUHZ01000024">
    <property type="protein sequence ID" value="PQO42924.1"/>
    <property type="molecule type" value="Genomic_DNA"/>
</dbReference>
<accession>A0A2S8GFV2</accession>
<comment type="caution">
    <text evidence="1">The sequence shown here is derived from an EMBL/GenBank/DDBJ whole genome shotgun (WGS) entry which is preliminary data.</text>
</comment>
<evidence type="ECO:0000313" key="1">
    <source>
        <dbReference type="EMBL" id="PQO42924.1"/>
    </source>
</evidence>